<protein>
    <recommendedName>
        <fullName evidence="2">Thioredoxin-like fold domain-containing protein</fullName>
    </recommendedName>
</protein>
<dbReference type="RefSeq" id="WP_167955768.1">
    <property type="nucleotide sequence ID" value="NZ_JAATJE010000002.1"/>
</dbReference>
<organism evidence="3 4">
    <name type="scientific">Sphingomonas jejuensis</name>
    <dbReference type="NCBI Taxonomy" id="904715"/>
    <lineage>
        <taxon>Bacteria</taxon>
        <taxon>Pseudomonadati</taxon>
        <taxon>Pseudomonadota</taxon>
        <taxon>Alphaproteobacteria</taxon>
        <taxon>Sphingomonadales</taxon>
        <taxon>Sphingomonadaceae</taxon>
        <taxon>Sphingomonas</taxon>
    </lineage>
</organism>
<feature type="chain" id="PRO_5046600156" description="Thioredoxin-like fold domain-containing protein" evidence="1">
    <location>
        <begin position="21"/>
        <end position="225"/>
    </location>
</feature>
<keyword evidence="4" id="KW-1185">Reference proteome</keyword>
<evidence type="ECO:0000313" key="4">
    <source>
        <dbReference type="Proteomes" id="UP000734218"/>
    </source>
</evidence>
<evidence type="ECO:0000256" key="1">
    <source>
        <dbReference type="SAM" id="SignalP"/>
    </source>
</evidence>
<dbReference type="Pfam" id="PF13462">
    <property type="entry name" value="Thioredoxin_4"/>
    <property type="match status" value="1"/>
</dbReference>
<dbReference type="Gene3D" id="1.10.40.110">
    <property type="match status" value="1"/>
</dbReference>
<dbReference type="InterPro" id="IPR012336">
    <property type="entry name" value="Thioredoxin-like_fold"/>
</dbReference>
<proteinExistence type="predicted"/>
<comment type="caution">
    <text evidence="3">The sequence shown here is derived from an EMBL/GenBank/DDBJ whole genome shotgun (WGS) entry which is preliminary data.</text>
</comment>
<feature type="domain" description="Thioredoxin-like fold" evidence="2">
    <location>
        <begin position="36"/>
        <end position="221"/>
    </location>
</feature>
<feature type="signal peptide" evidence="1">
    <location>
        <begin position="1"/>
        <end position="20"/>
    </location>
</feature>
<accession>A0ABX0XPI4</accession>
<gene>
    <name evidence="3" type="ORF">GGR88_002659</name>
</gene>
<reference evidence="3 4" key="1">
    <citation type="submission" date="2020-03" db="EMBL/GenBank/DDBJ databases">
        <title>Genomic Encyclopedia of Type Strains, Phase IV (KMG-IV): sequencing the most valuable type-strain genomes for metagenomic binning, comparative biology and taxonomic classification.</title>
        <authorList>
            <person name="Goeker M."/>
        </authorList>
    </citation>
    <scope>NUCLEOTIDE SEQUENCE [LARGE SCALE GENOMIC DNA]</scope>
    <source>
        <strain evidence="3 4">DSM 27651</strain>
    </source>
</reference>
<sequence length="225" mass="23665">MKRREFIAGAAVALASPAFAQRRGAGPAVSVTPAGTALLGNPAAPRRLTEYLSYTCPHCAHFSGEASGPLATEFVSRGSLAVELFPAVRDALDLAAALLARTGGPSRVFANSAVLFAAQPQWLETGGAFLQAESARLATLPPPLALVEVARGAGLIALMERNRHSASQIDAALADVGYRSTLTRLSQQAWRTEAIPGTPYFKLNGRPLATAHDWPSLRAQLLATR</sequence>
<evidence type="ECO:0000259" key="2">
    <source>
        <dbReference type="Pfam" id="PF13462"/>
    </source>
</evidence>
<dbReference type="Proteomes" id="UP000734218">
    <property type="component" value="Unassembled WGS sequence"/>
</dbReference>
<dbReference type="Gene3D" id="3.40.30.10">
    <property type="entry name" value="Glutaredoxin"/>
    <property type="match status" value="1"/>
</dbReference>
<dbReference type="EMBL" id="JAATJE010000002">
    <property type="protein sequence ID" value="NJC35145.1"/>
    <property type="molecule type" value="Genomic_DNA"/>
</dbReference>
<dbReference type="InterPro" id="IPR036249">
    <property type="entry name" value="Thioredoxin-like_sf"/>
</dbReference>
<evidence type="ECO:0000313" key="3">
    <source>
        <dbReference type="EMBL" id="NJC35145.1"/>
    </source>
</evidence>
<dbReference type="SUPFAM" id="SSF52833">
    <property type="entry name" value="Thioredoxin-like"/>
    <property type="match status" value="1"/>
</dbReference>
<keyword evidence="1" id="KW-0732">Signal</keyword>
<name>A0ABX0XPI4_9SPHN</name>